<dbReference type="SMART" id="SM00173">
    <property type="entry name" value="RAS"/>
    <property type="match status" value="1"/>
</dbReference>
<dbReference type="Proteomes" id="UP001470230">
    <property type="component" value="Unassembled WGS sequence"/>
</dbReference>
<reference evidence="4 5" key="1">
    <citation type="submission" date="2024-04" db="EMBL/GenBank/DDBJ databases">
        <title>Tritrichomonas musculus Genome.</title>
        <authorList>
            <person name="Alves-Ferreira E."/>
            <person name="Grigg M."/>
            <person name="Lorenzi H."/>
            <person name="Galac M."/>
        </authorList>
    </citation>
    <scope>NUCLEOTIDE SEQUENCE [LARGE SCALE GENOMIC DNA]</scope>
    <source>
        <strain evidence="4 5">EAF2021</strain>
    </source>
</reference>
<evidence type="ECO:0000256" key="3">
    <source>
        <dbReference type="ARBA" id="ARBA00023134"/>
    </source>
</evidence>
<dbReference type="EMBL" id="JAPFFF010000007">
    <property type="protein sequence ID" value="KAK8885953.1"/>
    <property type="molecule type" value="Genomic_DNA"/>
</dbReference>
<proteinExistence type="inferred from homology"/>
<keyword evidence="2" id="KW-0547">Nucleotide-binding</keyword>
<accession>A0ABR2K497</accession>
<gene>
    <name evidence="4" type="ORF">M9Y10_041412</name>
</gene>
<dbReference type="PROSITE" id="PS51420">
    <property type="entry name" value="RHO"/>
    <property type="match status" value="1"/>
</dbReference>
<sequence length="200" mass="22683">MANRSCKLVVLGDSGVGKTTLIHKYVNNEFRADFKSTIGADFTAKEIVVENNYKIDLQIWDTAGEIRFHSVGAAFYRGTDACIIVYDVTSRESFNRIKMWQDDLYTKSGVDDTANFPLIVFGNKKDLDDKREVTYEEASQWSKANRIPVLEVSAKSGENIEVGFQNIIKIFMEIQNEKNKMQEPISIKLTADKEGERSCC</sequence>
<dbReference type="SUPFAM" id="SSF52540">
    <property type="entry name" value="P-loop containing nucleoside triphosphate hydrolases"/>
    <property type="match status" value="1"/>
</dbReference>
<keyword evidence="3" id="KW-0342">GTP-binding</keyword>
<comment type="caution">
    <text evidence="4">The sequence shown here is derived from an EMBL/GenBank/DDBJ whole genome shotgun (WGS) entry which is preliminary data.</text>
</comment>
<dbReference type="SMART" id="SM00176">
    <property type="entry name" value="RAN"/>
    <property type="match status" value="1"/>
</dbReference>
<dbReference type="InterPro" id="IPR005225">
    <property type="entry name" value="Small_GTP-bd"/>
</dbReference>
<dbReference type="PANTHER" id="PTHR47981">
    <property type="entry name" value="RAB FAMILY"/>
    <property type="match status" value="1"/>
</dbReference>
<protein>
    <submittedName>
        <fullName evidence="4">GTPase activity protein</fullName>
    </submittedName>
</protein>
<comment type="similarity">
    <text evidence="1">Belongs to the small GTPase superfamily. Rab family.</text>
</comment>
<name>A0ABR2K497_9EUKA</name>
<dbReference type="NCBIfam" id="TIGR00231">
    <property type="entry name" value="small_GTP"/>
    <property type="match status" value="1"/>
</dbReference>
<dbReference type="InterPro" id="IPR027417">
    <property type="entry name" value="P-loop_NTPase"/>
</dbReference>
<dbReference type="SMART" id="SM00175">
    <property type="entry name" value="RAB"/>
    <property type="match status" value="1"/>
</dbReference>
<dbReference type="PROSITE" id="PS51417">
    <property type="entry name" value="ARF"/>
    <property type="match status" value="1"/>
</dbReference>
<organism evidence="4 5">
    <name type="scientific">Tritrichomonas musculus</name>
    <dbReference type="NCBI Taxonomy" id="1915356"/>
    <lineage>
        <taxon>Eukaryota</taxon>
        <taxon>Metamonada</taxon>
        <taxon>Parabasalia</taxon>
        <taxon>Tritrichomonadida</taxon>
        <taxon>Tritrichomonadidae</taxon>
        <taxon>Tritrichomonas</taxon>
    </lineage>
</organism>
<evidence type="ECO:0000313" key="5">
    <source>
        <dbReference type="Proteomes" id="UP001470230"/>
    </source>
</evidence>
<evidence type="ECO:0000256" key="2">
    <source>
        <dbReference type="ARBA" id="ARBA00022741"/>
    </source>
</evidence>
<dbReference type="PROSITE" id="PS51419">
    <property type="entry name" value="RAB"/>
    <property type="match status" value="1"/>
</dbReference>
<keyword evidence="5" id="KW-1185">Reference proteome</keyword>
<dbReference type="Pfam" id="PF00071">
    <property type="entry name" value="Ras"/>
    <property type="match status" value="1"/>
</dbReference>
<evidence type="ECO:0000256" key="1">
    <source>
        <dbReference type="ARBA" id="ARBA00006270"/>
    </source>
</evidence>
<evidence type="ECO:0000313" key="4">
    <source>
        <dbReference type="EMBL" id="KAK8885953.1"/>
    </source>
</evidence>
<dbReference type="PANTHER" id="PTHR47981:SF20">
    <property type="entry name" value="RAS-RELATED PROTEIN RAB-7A"/>
    <property type="match status" value="1"/>
</dbReference>
<dbReference type="InterPro" id="IPR001806">
    <property type="entry name" value="Small_GTPase"/>
</dbReference>
<dbReference type="SMART" id="SM00174">
    <property type="entry name" value="RHO"/>
    <property type="match status" value="1"/>
</dbReference>
<dbReference type="Gene3D" id="3.40.50.300">
    <property type="entry name" value="P-loop containing nucleotide triphosphate hydrolases"/>
    <property type="match status" value="1"/>
</dbReference>
<dbReference type="PRINTS" id="PR00449">
    <property type="entry name" value="RASTRNSFRMNG"/>
</dbReference>
<dbReference type="PROSITE" id="PS51421">
    <property type="entry name" value="RAS"/>
    <property type="match status" value="1"/>
</dbReference>